<name>A0A1E4TND4_PACTA</name>
<proteinExistence type="predicted"/>
<dbReference type="PANTHER" id="PTHR36168:SF1">
    <property type="entry name" value="ORC1-LIKE AAA ATPASE DOMAIN-CONTAINING PROTEIN"/>
    <property type="match status" value="1"/>
</dbReference>
<dbReference type="OrthoDB" id="511599at2759"/>
<feature type="compositionally biased region" description="Basic and acidic residues" evidence="1">
    <location>
        <begin position="651"/>
        <end position="672"/>
    </location>
</feature>
<dbReference type="InterPro" id="IPR041664">
    <property type="entry name" value="AAA_16"/>
</dbReference>
<protein>
    <submittedName>
        <fullName evidence="4">Uncharacterized protein</fullName>
    </submittedName>
</protein>
<sequence length="672" mass="77297">MFIVSRTRLTQFKGVYRSKLPLWVLKFSTTTSRHINPVFPFDVTDELENEDLQAEKKKLEKEKKKLEKNNKNGENGGDGGDKNDNDKKQPFRNFCFKCLETSGITFASLVILGSAGLLYHKLYQVHVADKMYNAFNQGDPAFQLTMHQRSNNNGKDWVQRPQQELLDEIIRGDIIGRYFLVIGEKGTGKTSMILEAIRKINGENCTFLDAHADPELFRIRLGHALKFAYHEDYIGSLFSIRGPRDTTAILDIERAFNELEEVAVKRVKATGKPLILVINNAHLIRDDPDGNNLVELLQQKAENLSGAGLVTMIFNSDDYWLYERLKKLGTRLEVINVRDLNREQSVKAIKVARLRYFQQPISDELANKVYDLIGGRPQHLSHVAGHADMITSCHEIIDGEKTWLLNQCGLLGNNMDDDVMASGKFSSSAMLLMKELVDMDRERIRKEFWQGLLKRESSARNLQDTDRNKLLASSSEHVRHKLPELPLWRARQIMTRPDFIKKYDNLNIFAIDSHSRVRADSVPMMRAFHEVASQPGFDDLLERTVQRISDIESLGRTRELVAKDLLLGDIIVDGDGEVMKIDQYEGEFRDCSAENEDEIKMEDINKEANKKKWWNRRMQAFGHNYIPPEYFNRDISQIKENDGDPFLDISRAQDESDGFKNKDKEHENTREG</sequence>
<evidence type="ECO:0000259" key="3">
    <source>
        <dbReference type="Pfam" id="PF24913"/>
    </source>
</evidence>
<dbReference type="InterPro" id="IPR056808">
    <property type="entry name" value="HTH_AAA"/>
</dbReference>
<feature type="domain" description="AAA protein C-terminal winged helix" evidence="3">
    <location>
        <begin position="406"/>
        <end position="552"/>
    </location>
</feature>
<keyword evidence="5" id="KW-1185">Reference proteome</keyword>
<dbReference type="Proteomes" id="UP000094236">
    <property type="component" value="Unassembled WGS sequence"/>
</dbReference>
<dbReference type="Gene3D" id="3.40.50.300">
    <property type="entry name" value="P-loop containing nucleotide triphosphate hydrolases"/>
    <property type="match status" value="1"/>
</dbReference>
<evidence type="ECO:0000259" key="2">
    <source>
        <dbReference type="Pfam" id="PF13191"/>
    </source>
</evidence>
<dbReference type="STRING" id="669874.A0A1E4TND4"/>
<feature type="region of interest" description="Disordered" evidence="1">
    <location>
        <begin position="641"/>
        <end position="672"/>
    </location>
</feature>
<dbReference type="EMBL" id="KV454018">
    <property type="protein sequence ID" value="ODV93275.1"/>
    <property type="molecule type" value="Genomic_DNA"/>
</dbReference>
<gene>
    <name evidence="4" type="ORF">PACTADRAFT_77653</name>
</gene>
<dbReference type="Pfam" id="PF24913">
    <property type="entry name" value="WHD_AAA_fung"/>
    <property type="match status" value="1"/>
</dbReference>
<dbReference type="PANTHER" id="PTHR36168">
    <property type="entry name" value="CHROMOSOME 1, WHOLE GENOME SHOTGUN SEQUENCE"/>
    <property type="match status" value="1"/>
</dbReference>
<dbReference type="InterPro" id="IPR027417">
    <property type="entry name" value="P-loop_NTPase"/>
</dbReference>
<accession>A0A1E4TND4</accession>
<dbReference type="SUPFAM" id="SSF52540">
    <property type="entry name" value="P-loop containing nucleoside triphosphate hydrolases"/>
    <property type="match status" value="1"/>
</dbReference>
<feature type="region of interest" description="Disordered" evidence="1">
    <location>
        <begin position="65"/>
        <end position="85"/>
    </location>
</feature>
<reference evidence="5" key="1">
    <citation type="submission" date="2016-05" db="EMBL/GenBank/DDBJ databases">
        <title>Comparative genomics of biotechnologically important yeasts.</title>
        <authorList>
            <consortium name="DOE Joint Genome Institute"/>
            <person name="Riley R."/>
            <person name="Haridas S."/>
            <person name="Wolfe K.H."/>
            <person name="Lopes M.R."/>
            <person name="Hittinger C.T."/>
            <person name="Goker M."/>
            <person name="Salamov A."/>
            <person name="Wisecaver J."/>
            <person name="Long T.M."/>
            <person name="Aerts A.L."/>
            <person name="Barry K."/>
            <person name="Choi C."/>
            <person name="Clum A."/>
            <person name="Coughlan A.Y."/>
            <person name="Deshpande S."/>
            <person name="Douglass A.P."/>
            <person name="Hanson S.J."/>
            <person name="Klenk H.-P."/>
            <person name="Labutti K."/>
            <person name="Lapidus A."/>
            <person name="Lindquist E."/>
            <person name="Lipzen A."/>
            <person name="Meier-Kolthoff J.P."/>
            <person name="Ohm R.A."/>
            <person name="Otillar R.P."/>
            <person name="Pangilinan J."/>
            <person name="Peng Y."/>
            <person name="Rokas A."/>
            <person name="Rosa C.A."/>
            <person name="Scheuner C."/>
            <person name="Sibirny A.A."/>
            <person name="Slot J.C."/>
            <person name="Stielow J.B."/>
            <person name="Sun H."/>
            <person name="Kurtzman C.P."/>
            <person name="Blackwell M."/>
            <person name="Grigoriev I.V."/>
            <person name="Jeffries T.W."/>
        </authorList>
    </citation>
    <scope>NUCLEOTIDE SEQUENCE [LARGE SCALE GENOMIC DNA]</scope>
    <source>
        <strain evidence="5">NRRL Y-2460</strain>
    </source>
</reference>
<feature type="domain" description="Orc1-like AAA ATPase" evidence="2">
    <location>
        <begin position="164"/>
        <end position="302"/>
    </location>
</feature>
<organism evidence="4 5">
    <name type="scientific">Pachysolen tannophilus NRRL Y-2460</name>
    <dbReference type="NCBI Taxonomy" id="669874"/>
    <lineage>
        <taxon>Eukaryota</taxon>
        <taxon>Fungi</taxon>
        <taxon>Dikarya</taxon>
        <taxon>Ascomycota</taxon>
        <taxon>Saccharomycotina</taxon>
        <taxon>Pichiomycetes</taxon>
        <taxon>Pachysolenaceae</taxon>
        <taxon>Pachysolen</taxon>
    </lineage>
</organism>
<evidence type="ECO:0000313" key="4">
    <source>
        <dbReference type="EMBL" id="ODV93275.1"/>
    </source>
</evidence>
<evidence type="ECO:0000256" key="1">
    <source>
        <dbReference type="SAM" id="MobiDB-lite"/>
    </source>
</evidence>
<dbReference type="Pfam" id="PF13191">
    <property type="entry name" value="AAA_16"/>
    <property type="match status" value="1"/>
</dbReference>
<dbReference type="AlphaFoldDB" id="A0A1E4TND4"/>
<evidence type="ECO:0000313" key="5">
    <source>
        <dbReference type="Proteomes" id="UP000094236"/>
    </source>
</evidence>